<dbReference type="InParanoid" id="A0A1X7UGF1"/>
<protein>
    <submittedName>
        <fullName evidence="1">Uncharacterized protein</fullName>
    </submittedName>
</protein>
<name>A0A1X7UGF1_AMPQE</name>
<accession>A0A1X7UGF1</accession>
<reference evidence="1" key="1">
    <citation type="submission" date="2017-05" db="UniProtKB">
        <authorList>
            <consortium name="EnsemblMetazoa"/>
        </authorList>
    </citation>
    <scope>IDENTIFICATION</scope>
</reference>
<evidence type="ECO:0000313" key="1">
    <source>
        <dbReference type="EnsemblMetazoa" id="Aqu2.1.26720_001"/>
    </source>
</evidence>
<dbReference type="EnsemblMetazoa" id="Aqu2.1.26720_001">
    <property type="protein sequence ID" value="Aqu2.1.26720_001"/>
    <property type="gene ID" value="Aqu2.1.26720"/>
</dbReference>
<dbReference type="AlphaFoldDB" id="A0A1X7UGF1"/>
<organism evidence="1">
    <name type="scientific">Amphimedon queenslandica</name>
    <name type="common">Sponge</name>
    <dbReference type="NCBI Taxonomy" id="400682"/>
    <lineage>
        <taxon>Eukaryota</taxon>
        <taxon>Metazoa</taxon>
        <taxon>Porifera</taxon>
        <taxon>Demospongiae</taxon>
        <taxon>Heteroscleromorpha</taxon>
        <taxon>Haplosclerida</taxon>
        <taxon>Niphatidae</taxon>
        <taxon>Amphimedon</taxon>
    </lineage>
</organism>
<sequence>GSTNADTGAKTTWICGGAAELDKRQCTAQLTMFADGEPRVKPLLIFKRIGMTIPLVERARYNV</sequence>
<proteinExistence type="predicted"/>